<keyword evidence="3" id="KW-1185">Reference proteome</keyword>
<reference evidence="3" key="1">
    <citation type="journal article" date="2019" name="Int. J. Syst. Evol. Microbiol.">
        <title>The Global Catalogue of Microorganisms (GCM) 10K type strain sequencing project: providing services to taxonomists for standard genome sequencing and annotation.</title>
        <authorList>
            <consortium name="The Broad Institute Genomics Platform"/>
            <consortium name="The Broad Institute Genome Sequencing Center for Infectious Disease"/>
            <person name="Wu L."/>
            <person name="Ma J."/>
        </authorList>
    </citation>
    <scope>NUCLEOTIDE SEQUENCE [LARGE SCALE GENOMIC DNA]</scope>
    <source>
        <strain evidence="3">JCM 17555</strain>
    </source>
</reference>
<dbReference type="EMBL" id="BAABBO010000009">
    <property type="protein sequence ID" value="GAA3961177.1"/>
    <property type="molecule type" value="Genomic_DNA"/>
</dbReference>
<gene>
    <name evidence="2" type="ORF">GCM10022278_19060</name>
</gene>
<dbReference type="Proteomes" id="UP001501337">
    <property type="component" value="Unassembled WGS sequence"/>
</dbReference>
<organism evidence="2 3">
    <name type="scientific">Allohahella marinimesophila</name>
    <dbReference type="NCBI Taxonomy" id="1054972"/>
    <lineage>
        <taxon>Bacteria</taxon>
        <taxon>Pseudomonadati</taxon>
        <taxon>Pseudomonadota</taxon>
        <taxon>Gammaproteobacteria</taxon>
        <taxon>Oceanospirillales</taxon>
        <taxon>Hahellaceae</taxon>
        <taxon>Allohahella</taxon>
    </lineage>
</organism>
<evidence type="ECO:0000313" key="2">
    <source>
        <dbReference type="EMBL" id="GAA3961177.1"/>
    </source>
</evidence>
<name>A0ABP7P7T6_9GAMM</name>
<comment type="caution">
    <text evidence="2">The sequence shown here is derived from an EMBL/GenBank/DDBJ whole genome shotgun (WGS) entry which is preliminary data.</text>
</comment>
<accession>A0ABP7P7T6</accession>
<feature type="region of interest" description="Disordered" evidence="1">
    <location>
        <begin position="1"/>
        <end position="22"/>
    </location>
</feature>
<sequence>MPTPDPVVDLLQQPDSNPDYPSFQDRVTAVSVRRNNQHFDPRALWLASQEPEAWQPLETPSQSFGLSAEEMQDGREFVRIDPLKIESLVPGDTLEIPIAQLNTTLVAYIEDVRSEDNGRNVTWTGQLAGLDAPNEFTLTRGGDLIMGGISTPDGIFELQAHGSEGWIASGATLFKGQDQQIVVPPELIESPPSQVVYLEPETFGEHAGHSHDQP</sequence>
<proteinExistence type="predicted"/>
<evidence type="ECO:0000313" key="3">
    <source>
        <dbReference type="Proteomes" id="UP001501337"/>
    </source>
</evidence>
<evidence type="ECO:0000256" key="1">
    <source>
        <dbReference type="SAM" id="MobiDB-lite"/>
    </source>
</evidence>
<protein>
    <submittedName>
        <fullName evidence="2">Uncharacterized protein</fullName>
    </submittedName>
</protein>